<evidence type="ECO:0000313" key="2">
    <source>
        <dbReference type="EMBL" id="RSD24154.1"/>
    </source>
</evidence>
<keyword evidence="1" id="KW-1133">Transmembrane helix</keyword>
<dbReference type="OrthoDB" id="2943632at2"/>
<feature type="transmembrane region" description="Helical" evidence="1">
    <location>
        <begin position="45"/>
        <end position="66"/>
    </location>
</feature>
<evidence type="ECO:0000256" key="1">
    <source>
        <dbReference type="SAM" id="Phobius"/>
    </source>
</evidence>
<keyword evidence="1" id="KW-0472">Membrane</keyword>
<feature type="transmembrane region" description="Helical" evidence="1">
    <location>
        <begin position="12"/>
        <end position="33"/>
    </location>
</feature>
<sequence length="86" mass="9802">MEMNTKQLYEKMVDYKQFAIVLLTVGAFFYLGTILPSETKVMTDIYIAAGASTGFLAGSILFFSIAKKYRNQLIESEEGQEWLMKK</sequence>
<reference evidence="3" key="1">
    <citation type="submission" date="2018-12" db="EMBL/GenBank/DDBJ databases">
        <title>Bacillus chawlae sp. nov., Bacillus glennii sp. nov., and Bacillus saganii sp. nov. Isolated from the Vehicle Assembly Building at Kennedy Space Center where the Viking Spacecraft were Assembled.</title>
        <authorList>
            <person name="Seuylemezian A."/>
            <person name="Vaishampayan P."/>
        </authorList>
    </citation>
    <scope>NUCLEOTIDE SEQUENCE [LARGE SCALE GENOMIC DNA]</scope>
    <source>
        <strain evidence="3">DSM 13966</strain>
    </source>
</reference>
<keyword evidence="1" id="KW-0812">Transmembrane</keyword>
<gene>
    <name evidence="2" type="ORF">EJA10_19710</name>
</gene>
<comment type="caution">
    <text evidence="2">The sequence shown here is derived from an EMBL/GenBank/DDBJ whole genome shotgun (WGS) entry which is preliminary data.</text>
</comment>
<evidence type="ECO:0000313" key="3">
    <source>
        <dbReference type="Proteomes" id="UP000279911"/>
    </source>
</evidence>
<dbReference type="Pfam" id="PF14143">
    <property type="entry name" value="YrhC"/>
    <property type="match status" value="1"/>
</dbReference>
<dbReference type="EMBL" id="RSFW01000025">
    <property type="protein sequence ID" value="RSD24154.1"/>
    <property type="molecule type" value="Genomic_DNA"/>
</dbReference>
<evidence type="ECO:0008006" key="4">
    <source>
        <dbReference type="Google" id="ProtNLM"/>
    </source>
</evidence>
<organism evidence="2 3">
    <name type="scientific">Mesobacillus subterraneus</name>
    <dbReference type="NCBI Taxonomy" id="285983"/>
    <lineage>
        <taxon>Bacteria</taxon>
        <taxon>Bacillati</taxon>
        <taxon>Bacillota</taxon>
        <taxon>Bacilli</taxon>
        <taxon>Bacillales</taxon>
        <taxon>Bacillaceae</taxon>
        <taxon>Mesobacillus</taxon>
    </lineage>
</organism>
<proteinExistence type="predicted"/>
<name>A0A3R9FTI1_9BACI</name>
<dbReference type="AlphaFoldDB" id="A0A3R9FTI1"/>
<dbReference type="Proteomes" id="UP000279911">
    <property type="component" value="Unassembled WGS sequence"/>
</dbReference>
<dbReference type="InterPro" id="IPR025418">
    <property type="entry name" value="YrhC-like"/>
</dbReference>
<accession>A0A3R9FTI1</accession>
<protein>
    <recommendedName>
        <fullName evidence="4">YrhC family protein</fullName>
    </recommendedName>
</protein>